<sequence>MAPILMPPPPRSATTTVQSVASAARSGDAASIHHLRCSIRHCRLNLAPGSGEGRGSAAREGRCEERGGAGRDWEGRGGDFYVMAYWHHKNNLPSIYLVKLIYQNTKLLNC</sequence>
<dbReference type="Proteomes" id="UP000000763">
    <property type="component" value="Chromosome 2"/>
</dbReference>
<proteinExistence type="predicted"/>
<feature type="region of interest" description="Disordered" evidence="1">
    <location>
        <begin position="49"/>
        <end position="69"/>
    </location>
</feature>
<dbReference type="EMBL" id="AP004891">
    <property type="protein sequence ID" value="BAD15982.1"/>
    <property type="molecule type" value="Genomic_DNA"/>
</dbReference>
<dbReference type="AlphaFoldDB" id="Q6Z6R3"/>
<reference evidence="3" key="1">
    <citation type="journal article" date="2005" name="Nature">
        <title>The map-based sequence of the rice genome.</title>
        <authorList>
            <consortium name="International rice genome sequencing project (IRGSP)"/>
            <person name="Matsumoto T."/>
            <person name="Wu J."/>
            <person name="Kanamori H."/>
            <person name="Katayose Y."/>
            <person name="Fujisawa M."/>
            <person name="Namiki N."/>
            <person name="Mizuno H."/>
            <person name="Yamamoto K."/>
            <person name="Antonio B.A."/>
            <person name="Baba T."/>
            <person name="Sakata K."/>
            <person name="Nagamura Y."/>
            <person name="Aoki H."/>
            <person name="Arikawa K."/>
            <person name="Arita K."/>
            <person name="Bito T."/>
            <person name="Chiden Y."/>
            <person name="Fujitsuka N."/>
            <person name="Fukunaka R."/>
            <person name="Hamada M."/>
            <person name="Harada C."/>
            <person name="Hayashi A."/>
            <person name="Hijishita S."/>
            <person name="Honda M."/>
            <person name="Hosokawa S."/>
            <person name="Ichikawa Y."/>
            <person name="Idonuma A."/>
            <person name="Iijima M."/>
            <person name="Ikeda M."/>
            <person name="Ikeno M."/>
            <person name="Ito K."/>
            <person name="Ito S."/>
            <person name="Ito T."/>
            <person name="Ito Y."/>
            <person name="Ito Y."/>
            <person name="Iwabuchi A."/>
            <person name="Kamiya K."/>
            <person name="Karasawa W."/>
            <person name="Kurita K."/>
            <person name="Katagiri S."/>
            <person name="Kikuta A."/>
            <person name="Kobayashi H."/>
            <person name="Kobayashi N."/>
            <person name="Machita K."/>
            <person name="Maehara T."/>
            <person name="Masukawa M."/>
            <person name="Mizubayashi T."/>
            <person name="Mukai Y."/>
            <person name="Nagasaki H."/>
            <person name="Nagata Y."/>
            <person name="Naito S."/>
            <person name="Nakashima M."/>
            <person name="Nakama Y."/>
            <person name="Nakamichi Y."/>
            <person name="Nakamura M."/>
            <person name="Meguro A."/>
            <person name="Negishi M."/>
            <person name="Ohta I."/>
            <person name="Ohta T."/>
            <person name="Okamoto M."/>
            <person name="Ono N."/>
            <person name="Saji S."/>
            <person name="Sakaguchi M."/>
            <person name="Sakai K."/>
            <person name="Shibata M."/>
            <person name="Shimokawa T."/>
            <person name="Song J."/>
            <person name="Takazaki Y."/>
            <person name="Terasawa K."/>
            <person name="Tsugane M."/>
            <person name="Tsuji K."/>
            <person name="Ueda S."/>
            <person name="Waki K."/>
            <person name="Yamagata H."/>
            <person name="Yamamoto M."/>
            <person name="Yamamoto S."/>
            <person name="Yamane H."/>
            <person name="Yoshiki S."/>
            <person name="Yoshihara R."/>
            <person name="Yukawa K."/>
            <person name="Zhong H."/>
            <person name="Yano M."/>
            <person name="Yuan Q."/>
            <person name="Ouyang S."/>
            <person name="Liu J."/>
            <person name="Jones K.M."/>
            <person name="Gansberger K."/>
            <person name="Moffat K."/>
            <person name="Hill J."/>
            <person name="Bera J."/>
            <person name="Fadrosh D."/>
            <person name="Jin S."/>
            <person name="Johri S."/>
            <person name="Kim M."/>
            <person name="Overton L."/>
            <person name="Reardon M."/>
            <person name="Tsitrin T."/>
            <person name="Vuong H."/>
            <person name="Weaver B."/>
            <person name="Ciecko A."/>
            <person name="Tallon L."/>
            <person name="Jackson J."/>
            <person name="Pai G."/>
            <person name="Aken S.V."/>
            <person name="Utterback T."/>
            <person name="Reidmuller S."/>
            <person name="Feldblyum T."/>
            <person name="Hsiao J."/>
            <person name="Zismann V."/>
            <person name="Iobst S."/>
            <person name="de Vazeille A.R."/>
            <person name="Buell C.R."/>
            <person name="Ying K."/>
            <person name="Li Y."/>
            <person name="Lu T."/>
            <person name="Huang Y."/>
            <person name="Zhao Q."/>
            <person name="Feng Q."/>
            <person name="Zhang L."/>
            <person name="Zhu J."/>
            <person name="Weng Q."/>
            <person name="Mu J."/>
            <person name="Lu Y."/>
            <person name="Fan D."/>
            <person name="Liu Y."/>
            <person name="Guan J."/>
            <person name="Zhang Y."/>
            <person name="Yu S."/>
            <person name="Liu X."/>
            <person name="Zhang Y."/>
            <person name="Hong G."/>
            <person name="Han B."/>
            <person name="Choisne N."/>
            <person name="Demange N."/>
            <person name="Orjeda G."/>
            <person name="Samain S."/>
            <person name="Cattolico L."/>
            <person name="Pelletier E."/>
            <person name="Couloux A."/>
            <person name="Segurens B."/>
            <person name="Wincker P."/>
            <person name="D'Hont A."/>
            <person name="Scarpelli C."/>
            <person name="Weissenbach J."/>
            <person name="Salanoubat M."/>
            <person name="Quetier F."/>
            <person name="Yu Y."/>
            <person name="Kim H.R."/>
            <person name="Rambo T."/>
            <person name="Currie J."/>
            <person name="Collura K."/>
            <person name="Luo M."/>
            <person name="Yang T."/>
            <person name="Ammiraju J.S.S."/>
            <person name="Engler F."/>
            <person name="Soderlund C."/>
            <person name="Wing R.A."/>
            <person name="Palmer L.E."/>
            <person name="de la Bastide M."/>
            <person name="Spiegel L."/>
            <person name="Nascimento L."/>
            <person name="Zutavern T."/>
            <person name="O'Shaughnessy A."/>
            <person name="Dike S."/>
            <person name="Dedhia N."/>
            <person name="Preston R."/>
            <person name="Balija V."/>
            <person name="McCombie W.R."/>
            <person name="Chow T."/>
            <person name="Chen H."/>
            <person name="Chung M."/>
            <person name="Chen C."/>
            <person name="Shaw J."/>
            <person name="Wu H."/>
            <person name="Hsiao K."/>
            <person name="Chao Y."/>
            <person name="Chu M."/>
            <person name="Cheng C."/>
            <person name="Hour A."/>
            <person name="Lee P."/>
            <person name="Lin S."/>
            <person name="Lin Y."/>
            <person name="Liou J."/>
            <person name="Liu S."/>
            <person name="Hsing Y."/>
            <person name="Raghuvanshi S."/>
            <person name="Mohanty A."/>
            <person name="Bharti A.K."/>
            <person name="Gaur A."/>
            <person name="Gupta V."/>
            <person name="Kumar D."/>
            <person name="Ravi V."/>
            <person name="Vij S."/>
            <person name="Kapur A."/>
            <person name="Khurana P."/>
            <person name="Khurana P."/>
            <person name="Khurana J.P."/>
            <person name="Tyagi A.K."/>
            <person name="Gaikwad K."/>
            <person name="Singh A."/>
            <person name="Dalal V."/>
            <person name="Srivastava S."/>
            <person name="Dixit A."/>
            <person name="Pal A.K."/>
            <person name="Ghazi I.A."/>
            <person name="Yadav M."/>
            <person name="Pandit A."/>
            <person name="Bhargava A."/>
            <person name="Sureshbabu K."/>
            <person name="Batra K."/>
            <person name="Sharma T.R."/>
            <person name="Mohapatra T."/>
            <person name="Singh N.K."/>
            <person name="Messing J."/>
            <person name="Nelson A.B."/>
            <person name="Fuks G."/>
            <person name="Kavchok S."/>
            <person name="Keizer G."/>
            <person name="Linton E."/>
            <person name="Llaca V."/>
            <person name="Song R."/>
            <person name="Tanyolac B."/>
            <person name="Young S."/>
            <person name="Ho-Il K."/>
            <person name="Hahn J.H."/>
            <person name="Sangsakoo G."/>
            <person name="Vanavichit A."/>
            <person name="de Mattos Luiz.A.T."/>
            <person name="Zimmer P.D."/>
            <person name="Malone G."/>
            <person name="Dellagostin O."/>
            <person name="de Oliveira A.C."/>
            <person name="Bevan M."/>
            <person name="Bancroft I."/>
            <person name="Minx P."/>
            <person name="Cordum H."/>
            <person name="Wilson R."/>
            <person name="Cheng Z."/>
            <person name="Jin W."/>
            <person name="Jiang J."/>
            <person name="Leong S.A."/>
            <person name="Iwama H."/>
            <person name="Gojobori T."/>
            <person name="Itoh T."/>
            <person name="Niimura Y."/>
            <person name="Fujii Y."/>
            <person name="Habara T."/>
            <person name="Sakai H."/>
            <person name="Sato Y."/>
            <person name="Wilson G."/>
            <person name="Kumar K."/>
            <person name="McCouch S."/>
            <person name="Juretic N."/>
            <person name="Hoen D."/>
            <person name="Wright S."/>
            <person name="Bruskiewich R."/>
            <person name="Bureau T."/>
            <person name="Miyao A."/>
            <person name="Hirochika H."/>
            <person name="Nishikawa T."/>
            <person name="Kadowaki K."/>
            <person name="Sugiura M."/>
            <person name="Burr B."/>
            <person name="Sasaki T."/>
        </authorList>
    </citation>
    <scope>NUCLEOTIDE SEQUENCE [LARGE SCALE GENOMIC DNA]</scope>
    <source>
        <strain evidence="3">cv. Nipponbare</strain>
    </source>
</reference>
<evidence type="ECO:0000313" key="3">
    <source>
        <dbReference type="Proteomes" id="UP000000763"/>
    </source>
</evidence>
<feature type="compositionally biased region" description="Basic and acidic residues" evidence="1">
    <location>
        <begin position="57"/>
        <end position="69"/>
    </location>
</feature>
<organism evidence="2 3">
    <name type="scientific">Oryza sativa subsp. japonica</name>
    <name type="common">Rice</name>
    <dbReference type="NCBI Taxonomy" id="39947"/>
    <lineage>
        <taxon>Eukaryota</taxon>
        <taxon>Viridiplantae</taxon>
        <taxon>Streptophyta</taxon>
        <taxon>Embryophyta</taxon>
        <taxon>Tracheophyta</taxon>
        <taxon>Spermatophyta</taxon>
        <taxon>Magnoliopsida</taxon>
        <taxon>Liliopsida</taxon>
        <taxon>Poales</taxon>
        <taxon>Poaceae</taxon>
        <taxon>BOP clade</taxon>
        <taxon>Oryzoideae</taxon>
        <taxon>Oryzeae</taxon>
        <taxon>Oryzinae</taxon>
        <taxon>Oryza</taxon>
        <taxon>Oryza sativa</taxon>
    </lineage>
</organism>
<name>Q6Z6R3_ORYSJ</name>
<reference evidence="3" key="2">
    <citation type="journal article" date="2008" name="Nucleic Acids Res.">
        <title>The rice annotation project database (RAP-DB): 2008 update.</title>
        <authorList>
            <consortium name="The rice annotation project (RAP)"/>
        </authorList>
    </citation>
    <scope>GENOME REANNOTATION</scope>
    <source>
        <strain evidence="3">cv. Nipponbare</strain>
    </source>
</reference>
<accession>Q6Z6R3</accession>
<protein>
    <submittedName>
        <fullName evidence="2">Uncharacterized protein</fullName>
    </submittedName>
</protein>
<evidence type="ECO:0000313" key="2">
    <source>
        <dbReference type="EMBL" id="BAD15982.1"/>
    </source>
</evidence>
<feature type="compositionally biased region" description="Pro residues" evidence="1">
    <location>
        <begin position="1"/>
        <end position="11"/>
    </location>
</feature>
<feature type="region of interest" description="Disordered" evidence="1">
    <location>
        <begin position="1"/>
        <end position="20"/>
    </location>
</feature>
<gene>
    <name evidence="2" type="primary">P0705A04.25</name>
</gene>
<evidence type="ECO:0000256" key="1">
    <source>
        <dbReference type="SAM" id="MobiDB-lite"/>
    </source>
</evidence>